<dbReference type="GO" id="GO:0004635">
    <property type="term" value="F:phosphoribosyl-AMP cyclohydrolase activity"/>
    <property type="evidence" value="ECO:0007669"/>
    <property type="project" value="UniProtKB-UniRule"/>
</dbReference>
<dbReference type="OrthoDB" id="9795769at2"/>
<comment type="catalytic activity">
    <reaction evidence="2 15">
        <text>1-(5-phospho-beta-D-ribosyl)-ATP + H2O = 1-(5-phospho-beta-D-ribosyl)-5'-AMP + diphosphate + H(+)</text>
        <dbReference type="Rhea" id="RHEA:22828"/>
        <dbReference type="ChEBI" id="CHEBI:15377"/>
        <dbReference type="ChEBI" id="CHEBI:15378"/>
        <dbReference type="ChEBI" id="CHEBI:33019"/>
        <dbReference type="ChEBI" id="CHEBI:59457"/>
        <dbReference type="ChEBI" id="CHEBI:73183"/>
        <dbReference type="EC" id="3.6.1.31"/>
    </reaction>
</comment>
<evidence type="ECO:0000256" key="12">
    <source>
        <dbReference type="ARBA" id="ARBA00022840"/>
    </source>
</evidence>
<evidence type="ECO:0000256" key="8">
    <source>
        <dbReference type="ARBA" id="ARBA00022490"/>
    </source>
</evidence>
<evidence type="ECO:0000256" key="5">
    <source>
        <dbReference type="ARBA" id="ARBA00005204"/>
    </source>
</evidence>
<evidence type="ECO:0000256" key="4">
    <source>
        <dbReference type="ARBA" id="ARBA00005169"/>
    </source>
</evidence>
<evidence type="ECO:0000256" key="10">
    <source>
        <dbReference type="ARBA" id="ARBA00022741"/>
    </source>
</evidence>
<dbReference type="NCBIfam" id="TIGR03188">
    <property type="entry name" value="histidine_hisI"/>
    <property type="match status" value="1"/>
</dbReference>
<evidence type="ECO:0000256" key="11">
    <source>
        <dbReference type="ARBA" id="ARBA00022801"/>
    </source>
</evidence>
<evidence type="ECO:0000256" key="2">
    <source>
        <dbReference type="ARBA" id="ARBA00001460"/>
    </source>
</evidence>
<dbReference type="GO" id="GO:0005737">
    <property type="term" value="C:cytoplasm"/>
    <property type="evidence" value="ECO:0007669"/>
    <property type="project" value="UniProtKB-SubCell"/>
</dbReference>
<dbReference type="STRING" id="1424294.Gferi_25850"/>
<comment type="similarity">
    <text evidence="7 15">In the N-terminal section; belongs to the PRA-CH family.</text>
</comment>
<comment type="catalytic activity">
    <reaction evidence="1 15">
        <text>1-(5-phospho-beta-D-ribosyl)-5'-AMP + H2O = 1-(5-phospho-beta-D-ribosyl)-5-[(5-phospho-beta-D-ribosylamino)methylideneamino]imidazole-4-carboxamide</text>
        <dbReference type="Rhea" id="RHEA:20049"/>
        <dbReference type="ChEBI" id="CHEBI:15377"/>
        <dbReference type="ChEBI" id="CHEBI:58435"/>
        <dbReference type="ChEBI" id="CHEBI:59457"/>
        <dbReference type="EC" id="3.5.4.19"/>
    </reaction>
</comment>
<proteinExistence type="inferred from homology"/>
<feature type="domain" description="Phosphoribosyl-AMP cyclohydrolase" evidence="16">
    <location>
        <begin position="29"/>
        <end position="102"/>
    </location>
</feature>
<comment type="pathway">
    <text evidence="5 15">Amino-acid biosynthesis; L-histidine biosynthesis; L-histidine from 5-phospho-alpha-D-ribose 1-diphosphate: step 2/9.</text>
</comment>
<keyword evidence="10 15" id="KW-0547">Nucleotide-binding</keyword>
<comment type="subcellular location">
    <subcellularLocation>
        <location evidence="3 15">Cytoplasm</location>
    </subcellularLocation>
</comment>
<dbReference type="EC" id="3.6.1.31" evidence="15"/>
<dbReference type="InterPro" id="IPR038019">
    <property type="entry name" value="PRib_AMP_CycHydrolase_sf"/>
</dbReference>
<keyword evidence="14 15" id="KW-0511">Multifunctional enzyme</keyword>
<keyword evidence="11 15" id="KW-0378">Hydrolase</keyword>
<dbReference type="InterPro" id="IPR026660">
    <property type="entry name" value="PRA-CH"/>
</dbReference>
<comment type="similarity">
    <text evidence="6 15">In the C-terminal section; belongs to the PRA-PH family.</text>
</comment>
<keyword evidence="13 15" id="KW-0368">Histidine biosynthesis</keyword>
<dbReference type="NCBIfam" id="NF002747">
    <property type="entry name" value="PRK02759.1"/>
    <property type="match status" value="1"/>
</dbReference>
<dbReference type="AlphaFoldDB" id="A0A1D8GNZ6"/>
<dbReference type="GO" id="GO:0004636">
    <property type="term" value="F:phosphoribosyl-ATP diphosphatase activity"/>
    <property type="evidence" value="ECO:0007669"/>
    <property type="project" value="UniProtKB-UniRule"/>
</dbReference>
<dbReference type="GO" id="GO:0000105">
    <property type="term" value="P:L-histidine biosynthetic process"/>
    <property type="evidence" value="ECO:0007669"/>
    <property type="project" value="UniProtKB-UniRule"/>
</dbReference>
<keyword evidence="9 15" id="KW-0028">Amino-acid biosynthesis</keyword>
<dbReference type="GO" id="GO:0005524">
    <property type="term" value="F:ATP binding"/>
    <property type="evidence" value="ECO:0007669"/>
    <property type="project" value="UniProtKB-KW"/>
</dbReference>
<dbReference type="NCBIfam" id="NF000768">
    <property type="entry name" value="PRK00051.1"/>
    <property type="match status" value="1"/>
</dbReference>
<dbReference type="Proteomes" id="UP000095743">
    <property type="component" value="Chromosome"/>
</dbReference>
<dbReference type="InterPro" id="IPR008179">
    <property type="entry name" value="HisE"/>
</dbReference>
<evidence type="ECO:0000256" key="3">
    <source>
        <dbReference type="ARBA" id="ARBA00004496"/>
    </source>
</evidence>
<evidence type="ECO:0000256" key="13">
    <source>
        <dbReference type="ARBA" id="ARBA00023102"/>
    </source>
</evidence>
<organism evidence="17 18">
    <name type="scientific">Geosporobacter ferrireducens</name>
    <dbReference type="NCBI Taxonomy" id="1424294"/>
    <lineage>
        <taxon>Bacteria</taxon>
        <taxon>Bacillati</taxon>
        <taxon>Bacillota</taxon>
        <taxon>Clostridia</taxon>
        <taxon>Peptostreptococcales</taxon>
        <taxon>Thermotaleaceae</taxon>
        <taxon>Geosporobacter</taxon>
    </lineage>
</organism>
<keyword evidence="8 15" id="KW-0963">Cytoplasm</keyword>
<evidence type="ECO:0000313" key="17">
    <source>
        <dbReference type="EMBL" id="AOT72676.1"/>
    </source>
</evidence>
<dbReference type="InterPro" id="IPR023019">
    <property type="entry name" value="His_synth_HisIE"/>
</dbReference>
<dbReference type="Pfam" id="PF01502">
    <property type="entry name" value="PRA-CH"/>
    <property type="match status" value="1"/>
</dbReference>
<dbReference type="HAMAP" id="MF_01020">
    <property type="entry name" value="HisE"/>
    <property type="match status" value="1"/>
</dbReference>
<gene>
    <name evidence="15" type="primary">hisI</name>
    <name evidence="15" type="synonym">hisIE</name>
    <name evidence="17" type="ORF">Gferi_25850</name>
</gene>
<dbReference type="InterPro" id="IPR021130">
    <property type="entry name" value="PRib-ATP_PPHydrolase-like"/>
</dbReference>
<keyword evidence="12 15" id="KW-0067">ATP-binding</keyword>
<sequence length="207" mass="24247">MEIIDKLSFDEKGLIPAIIQDTASKEVLMMAYMNREALEKTLKTKRTWFYSRSRQKLWNKGETSGNYQTVKKIFYDCDGDTLLIEVIPAGNACHTGKRTCFFQEIFKDKDTEEKKEIIRLLDQRIRERKKSPIEGSYTNYLFEKGIDKILKKIAEEAGEVIISAKNTDKKESIYEISDLIYHTLVLMAEKDITIDEIEEELLHRYNK</sequence>
<dbReference type="EC" id="3.5.4.19" evidence="15"/>
<dbReference type="RefSeq" id="WP_069980985.1">
    <property type="nucleotide sequence ID" value="NZ_CP017269.1"/>
</dbReference>
<evidence type="ECO:0000256" key="15">
    <source>
        <dbReference type="HAMAP-Rule" id="MF_01019"/>
    </source>
</evidence>
<dbReference type="FunFam" id="3.10.20.810:FF:000001">
    <property type="entry name" value="Histidine biosynthesis bifunctional protein HisIE"/>
    <property type="match status" value="1"/>
</dbReference>
<evidence type="ECO:0000259" key="16">
    <source>
        <dbReference type="Pfam" id="PF01502"/>
    </source>
</evidence>
<dbReference type="HAMAP" id="MF_01021">
    <property type="entry name" value="HisI"/>
    <property type="match status" value="1"/>
</dbReference>
<evidence type="ECO:0000256" key="1">
    <source>
        <dbReference type="ARBA" id="ARBA00000024"/>
    </source>
</evidence>
<dbReference type="KEGG" id="gfe:Gferi_25850"/>
<feature type="region of interest" description="Phosphoribosyl-AMP cyclohydrolase" evidence="15">
    <location>
        <begin position="1"/>
        <end position="117"/>
    </location>
</feature>
<feature type="region of interest" description="Phosphoribosyl-ATP pyrophosphohydrolase" evidence="15">
    <location>
        <begin position="118"/>
        <end position="207"/>
    </location>
</feature>
<dbReference type="SUPFAM" id="SSF141734">
    <property type="entry name" value="HisI-like"/>
    <property type="match status" value="1"/>
</dbReference>
<name>A0A1D8GNZ6_9FIRM</name>
<evidence type="ECO:0000256" key="7">
    <source>
        <dbReference type="ARBA" id="ARBA00008299"/>
    </source>
</evidence>
<dbReference type="PANTHER" id="PTHR42945">
    <property type="entry name" value="HISTIDINE BIOSYNTHESIS BIFUNCTIONAL PROTEIN"/>
    <property type="match status" value="1"/>
</dbReference>
<dbReference type="UniPathway" id="UPA00031">
    <property type="reaction ID" value="UER00007"/>
</dbReference>
<accession>A0A1D8GNZ6</accession>
<evidence type="ECO:0000256" key="9">
    <source>
        <dbReference type="ARBA" id="ARBA00022605"/>
    </source>
</evidence>
<evidence type="ECO:0000256" key="6">
    <source>
        <dbReference type="ARBA" id="ARBA00007731"/>
    </source>
</evidence>
<keyword evidence="18" id="KW-1185">Reference proteome</keyword>
<dbReference type="SUPFAM" id="SSF101386">
    <property type="entry name" value="all-alpha NTP pyrophosphatases"/>
    <property type="match status" value="1"/>
</dbReference>
<evidence type="ECO:0000313" key="18">
    <source>
        <dbReference type="Proteomes" id="UP000095743"/>
    </source>
</evidence>
<evidence type="ECO:0000256" key="14">
    <source>
        <dbReference type="ARBA" id="ARBA00023268"/>
    </source>
</evidence>
<dbReference type="InterPro" id="IPR002496">
    <property type="entry name" value="PRib_AMP_CycHydrolase_dom"/>
</dbReference>
<dbReference type="Gene3D" id="1.10.287.1080">
    <property type="entry name" value="MazG-like"/>
    <property type="match status" value="1"/>
</dbReference>
<dbReference type="HAMAP" id="MF_01019">
    <property type="entry name" value="HisIE"/>
    <property type="match status" value="1"/>
</dbReference>
<comment type="pathway">
    <text evidence="4 15">Amino-acid biosynthesis; L-histidine biosynthesis; L-histidine from 5-phospho-alpha-D-ribose 1-diphosphate: step 3/9.</text>
</comment>
<dbReference type="PANTHER" id="PTHR42945:SF9">
    <property type="entry name" value="HISTIDINE BIOSYNTHESIS BIFUNCTIONAL PROTEIN HISIE"/>
    <property type="match status" value="1"/>
</dbReference>
<dbReference type="EMBL" id="CP017269">
    <property type="protein sequence ID" value="AOT72676.1"/>
    <property type="molecule type" value="Genomic_DNA"/>
</dbReference>
<reference evidence="17 18" key="1">
    <citation type="submission" date="2016-09" db="EMBL/GenBank/DDBJ databases">
        <title>Genomic analysis reveals versatility of anaerobic energy metabolism of Geosporobacter ferrireducens IRF9 of phylum Firmicutes.</title>
        <authorList>
            <person name="Kim S.-J."/>
        </authorList>
    </citation>
    <scope>NUCLEOTIDE SEQUENCE [LARGE SCALE GENOMIC DNA]</scope>
    <source>
        <strain evidence="17 18">IRF9</strain>
    </source>
</reference>
<dbReference type="Pfam" id="PF01503">
    <property type="entry name" value="PRA-PH"/>
    <property type="match status" value="1"/>
</dbReference>
<dbReference type="CDD" id="cd11534">
    <property type="entry name" value="NTP-PPase_HisIE_like"/>
    <property type="match status" value="1"/>
</dbReference>
<protein>
    <recommendedName>
        <fullName evidence="15">Histidine biosynthesis bifunctional protein HisIE</fullName>
    </recommendedName>
    <domain>
        <recommendedName>
            <fullName evidence="15">Phosphoribosyl-AMP cyclohydrolase</fullName>
            <shortName evidence="15">PRA-CH</shortName>
            <ecNumber evidence="15">3.5.4.19</ecNumber>
        </recommendedName>
    </domain>
    <domain>
        <recommendedName>
            <fullName evidence="15">Phosphoribosyl-ATP pyrophosphatase</fullName>
            <shortName evidence="15">PRA-PH</shortName>
            <ecNumber evidence="15">3.6.1.31</ecNumber>
        </recommendedName>
    </domain>
</protein>
<dbReference type="Gene3D" id="3.10.20.810">
    <property type="entry name" value="Phosphoribosyl-AMP cyclohydrolase"/>
    <property type="match status" value="1"/>
</dbReference>